<proteinExistence type="inferred from homology"/>
<keyword evidence="3 5" id="KW-1133">Transmembrane helix</keyword>
<feature type="transmembrane region" description="Helical" evidence="5">
    <location>
        <begin position="257"/>
        <end position="278"/>
    </location>
</feature>
<feature type="transmembrane region" description="Helical" evidence="5">
    <location>
        <begin position="298"/>
        <end position="323"/>
    </location>
</feature>
<feature type="transmembrane region" description="Helical" evidence="5">
    <location>
        <begin position="109"/>
        <end position="132"/>
    </location>
</feature>
<comment type="function">
    <text evidence="5">H(+)-stimulated, divalent metal cation uptake system.</text>
</comment>
<feature type="domain" description="UspA" evidence="6">
    <location>
        <begin position="503"/>
        <end position="637"/>
    </location>
</feature>
<dbReference type="GO" id="GO:0015293">
    <property type="term" value="F:symporter activity"/>
    <property type="evidence" value="ECO:0007669"/>
    <property type="project" value="UniProtKB-UniRule"/>
</dbReference>
<protein>
    <recommendedName>
        <fullName evidence="5">Divalent metal cation transporter MntH</fullName>
    </recommendedName>
</protein>
<feature type="transmembrane region" description="Helical" evidence="5">
    <location>
        <begin position="344"/>
        <end position="362"/>
    </location>
</feature>
<dbReference type="RefSeq" id="WP_406697543.1">
    <property type="nucleotide sequence ID" value="NZ_CP155447.1"/>
</dbReference>
<dbReference type="SUPFAM" id="SSF52402">
    <property type="entry name" value="Adenine nucleotide alpha hydrolases-like"/>
    <property type="match status" value="1"/>
</dbReference>
<dbReference type="InterPro" id="IPR001046">
    <property type="entry name" value="NRAMP_fam"/>
</dbReference>
<keyword evidence="5" id="KW-0769">Symport</keyword>
<feature type="transmembrane region" description="Helical" evidence="5">
    <location>
        <begin position="169"/>
        <end position="188"/>
    </location>
</feature>
<feature type="transmembrane region" description="Helical" evidence="5">
    <location>
        <begin position="61"/>
        <end position="80"/>
    </location>
</feature>
<dbReference type="GO" id="GO:0046872">
    <property type="term" value="F:metal ion binding"/>
    <property type="evidence" value="ECO:0007669"/>
    <property type="project" value="UniProtKB-UniRule"/>
</dbReference>
<evidence type="ECO:0000259" key="6">
    <source>
        <dbReference type="Pfam" id="PF00582"/>
    </source>
</evidence>
<evidence type="ECO:0000256" key="2">
    <source>
        <dbReference type="ARBA" id="ARBA00022692"/>
    </source>
</evidence>
<dbReference type="AlphaFoldDB" id="A0AAU7CIC9"/>
<dbReference type="NCBIfam" id="NF037982">
    <property type="entry name" value="Nramp_1"/>
    <property type="match status" value="1"/>
</dbReference>
<feature type="transmembrane region" description="Helical" evidence="5">
    <location>
        <begin position="409"/>
        <end position="427"/>
    </location>
</feature>
<dbReference type="PANTHER" id="PTHR11706:SF101">
    <property type="entry name" value="MANGANESE TRANSPORTER SMF1"/>
    <property type="match status" value="1"/>
</dbReference>
<reference evidence="7" key="1">
    <citation type="submission" date="2024-05" db="EMBL/GenBank/DDBJ databases">
        <title>Planctomycetes of the genus Singulisphaera possess chitinolytic capabilities.</title>
        <authorList>
            <person name="Ivanova A."/>
        </authorList>
    </citation>
    <scope>NUCLEOTIDE SEQUENCE</scope>
    <source>
        <strain evidence="7">Ch08T</strain>
    </source>
</reference>
<dbReference type="PANTHER" id="PTHR11706">
    <property type="entry name" value="SOLUTE CARRIER PROTEIN FAMILY 11 MEMBER"/>
    <property type="match status" value="1"/>
</dbReference>
<feature type="transmembrane region" description="Helical" evidence="5">
    <location>
        <begin position="138"/>
        <end position="157"/>
    </location>
</feature>
<name>A0AAU7CIC9_9BACT</name>
<dbReference type="CDD" id="cd00293">
    <property type="entry name" value="USP-like"/>
    <property type="match status" value="1"/>
</dbReference>
<evidence type="ECO:0000256" key="3">
    <source>
        <dbReference type="ARBA" id="ARBA00022989"/>
    </source>
</evidence>
<comment type="subcellular location">
    <subcellularLocation>
        <location evidence="5">Cell membrane</location>
        <topology evidence="5">Multi-pass membrane protein</topology>
    </subcellularLocation>
    <subcellularLocation>
        <location evidence="1">Membrane</location>
        <topology evidence="1">Multi-pass membrane protein</topology>
    </subcellularLocation>
</comment>
<evidence type="ECO:0000256" key="1">
    <source>
        <dbReference type="ARBA" id="ARBA00004141"/>
    </source>
</evidence>
<keyword evidence="2 5" id="KW-0812">Transmembrane</keyword>
<organism evidence="7">
    <name type="scientific">Singulisphaera sp. Ch08</name>
    <dbReference type="NCBI Taxonomy" id="3120278"/>
    <lineage>
        <taxon>Bacteria</taxon>
        <taxon>Pseudomonadati</taxon>
        <taxon>Planctomycetota</taxon>
        <taxon>Planctomycetia</taxon>
        <taxon>Isosphaerales</taxon>
        <taxon>Isosphaeraceae</taxon>
        <taxon>Singulisphaera</taxon>
    </lineage>
</organism>
<accession>A0AAU7CIC9</accession>
<dbReference type="NCBIfam" id="NF001923">
    <property type="entry name" value="PRK00701.1"/>
    <property type="match status" value="1"/>
</dbReference>
<dbReference type="Gene3D" id="3.40.50.620">
    <property type="entry name" value="HUPs"/>
    <property type="match status" value="1"/>
</dbReference>
<evidence type="ECO:0000313" key="7">
    <source>
        <dbReference type="EMBL" id="XBH04749.1"/>
    </source>
</evidence>
<keyword evidence="5" id="KW-1003">Cell membrane</keyword>
<feature type="transmembrane region" description="Helical" evidence="5">
    <location>
        <begin position="368"/>
        <end position="389"/>
    </location>
</feature>
<dbReference type="NCBIfam" id="TIGR01197">
    <property type="entry name" value="nramp"/>
    <property type="match status" value="1"/>
</dbReference>
<dbReference type="Pfam" id="PF01566">
    <property type="entry name" value="Nramp"/>
    <property type="match status" value="1"/>
</dbReference>
<keyword evidence="5" id="KW-0406">Ion transport</keyword>
<comment type="similarity">
    <text evidence="5">Belongs to the NRAMP family.</text>
</comment>
<dbReference type="EMBL" id="CP155447">
    <property type="protein sequence ID" value="XBH04749.1"/>
    <property type="molecule type" value="Genomic_DNA"/>
</dbReference>
<sequence length="664" mass="71712">MADVMEGGGERRSLEEVHGSVSVAQRNPFKRLFAFMGPAYLVSVGYMDPGNWATDLEGGARFGYALIWVLLMSNLMAVLLQTLSARLGVVTGHDLAQACRAEYSPRVNFVLWILAEVAIAATDLAEVLGTIIALKLLFGMPLLWGCAITAFDTFLLLWLQRFGMRKIEAFILVLVATIGACFLIQIFMARPDAAAMIGGLRPTLPPGALFVAIGILGATVMPHNLYLHSALVQSRQIGSSTASKADACRFNLIDSAIALNAAFFVNAAILILSAAVFFKNGLEVASIEEAHKLLPSFLGSWAPILFGIALLCAGQSSTLTGTLAGQIVMEGYLHLRIAPWLRRLTTRLLALTPAVLVIFFMGEGSTQQLLVLSQVILSLQLSFAVIPLIHFTSNRTNMGVFATPWWGKILAWLTAAIIVSLNGKLVFDQISDWVELAAAAGLTVGPLPLSWVVGTALYGLTAAVIGLLIWVTIKPWIRPSSAWSPAPAVELDWSDMIRPRPLETIGVALEHDQADAEILNRALSLARAGETDLVLLHVVDTPMSQVYGDDTADRETAGDLRYLADVVRMLSERGYTARSILLHGPDRAALLVRQLKQEPVDLLVVGSHGHGLVRDLLFGQTVDKVRHGLDIPMLIARPDRGSVSSDMVKPIFPSTPELGPTPSN</sequence>
<dbReference type="GO" id="GO:0015086">
    <property type="term" value="F:cadmium ion transmembrane transporter activity"/>
    <property type="evidence" value="ECO:0007669"/>
    <property type="project" value="TreeGrafter"/>
</dbReference>
<dbReference type="HAMAP" id="MF_00221">
    <property type="entry name" value="NRAMP"/>
    <property type="match status" value="1"/>
</dbReference>
<evidence type="ECO:0000256" key="4">
    <source>
        <dbReference type="ARBA" id="ARBA00023136"/>
    </source>
</evidence>
<dbReference type="InterPro" id="IPR014729">
    <property type="entry name" value="Rossmann-like_a/b/a_fold"/>
</dbReference>
<dbReference type="InterPro" id="IPR006016">
    <property type="entry name" value="UspA"/>
</dbReference>
<dbReference type="GO" id="GO:0005886">
    <property type="term" value="C:plasma membrane"/>
    <property type="evidence" value="ECO:0007669"/>
    <property type="project" value="UniProtKB-SubCell"/>
</dbReference>
<dbReference type="Pfam" id="PF00582">
    <property type="entry name" value="Usp"/>
    <property type="match status" value="1"/>
</dbReference>
<feature type="transmembrane region" description="Helical" evidence="5">
    <location>
        <begin position="447"/>
        <end position="471"/>
    </location>
</feature>
<evidence type="ECO:0000256" key="5">
    <source>
        <dbReference type="HAMAP-Rule" id="MF_00221"/>
    </source>
</evidence>
<keyword evidence="4 5" id="KW-0472">Membrane</keyword>
<gene>
    <name evidence="5" type="primary">mntH</name>
    <name evidence="7" type="ORF">V5E97_01665</name>
</gene>
<dbReference type="GO" id="GO:0034755">
    <property type="term" value="P:iron ion transmembrane transport"/>
    <property type="evidence" value="ECO:0007669"/>
    <property type="project" value="TreeGrafter"/>
</dbReference>
<dbReference type="PRINTS" id="PR00447">
    <property type="entry name" value="NATRESASSCMP"/>
</dbReference>
<dbReference type="GO" id="GO:0005384">
    <property type="term" value="F:manganese ion transmembrane transporter activity"/>
    <property type="evidence" value="ECO:0007669"/>
    <property type="project" value="TreeGrafter"/>
</dbReference>
<feature type="transmembrane region" description="Helical" evidence="5">
    <location>
        <begin position="208"/>
        <end position="227"/>
    </location>
</feature>
<keyword evidence="5" id="KW-0813">Transport</keyword>